<feature type="binding site" evidence="6">
    <location>
        <position position="59"/>
    </location>
    <ligand>
        <name>NAD(+)</name>
        <dbReference type="ChEBI" id="CHEBI:57540"/>
    </ligand>
</feature>
<comment type="subcellular location">
    <subcellularLocation>
        <location evidence="6">Cytoplasm</location>
    </subcellularLocation>
</comment>
<feature type="binding site" evidence="6">
    <location>
        <position position="155"/>
    </location>
    <ligand>
        <name>NAD(+)</name>
        <dbReference type="ChEBI" id="CHEBI:57540"/>
    </ligand>
</feature>
<dbReference type="GO" id="GO:0019674">
    <property type="term" value="P:NAD+ metabolic process"/>
    <property type="evidence" value="ECO:0007669"/>
    <property type="project" value="InterPro"/>
</dbReference>
<dbReference type="RefSeq" id="WP_015798556.1">
    <property type="nucleotide sequence ID" value="NC_013124.1"/>
</dbReference>
<dbReference type="GO" id="GO:0006741">
    <property type="term" value="P:NADP+ biosynthetic process"/>
    <property type="evidence" value="ECO:0007669"/>
    <property type="project" value="UniProtKB-UniRule"/>
</dbReference>
<dbReference type="EMBL" id="CP001631">
    <property type="protein sequence ID" value="ACU54070.1"/>
    <property type="molecule type" value="Genomic_DNA"/>
</dbReference>
<keyword evidence="6" id="KW-0067">ATP-binding</keyword>
<dbReference type="HOGENOM" id="CLU_008831_0_0_11"/>
<comment type="caution">
    <text evidence="6">Lacks conserved residue(s) required for the propagation of feature annotation.</text>
</comment>
<dbReference type="InterPro" id="IPR002504">
    <property type="entry name" value="NADK"/>
</dbReference>
<evidence type="ECO:0000256" key="1">
    <source>
        <dbReference type="ARBA" id="ARBA00022679"/>
    </source>
</evidence>
<dbReference type="eggNOG" id="COG0061">
    <property type="taxonomic scope" value="Bacteria"/>
</dbReference>
<dbReference type="InterPro" id="IPR016064">
    <property type="entry name" value="NAD/diacylglycerol_kinase_sf"/>
</dbReference>
<dbReference type="Proteomes" id="UP000000771">
    <property type="component" value="Chromosome"/>
</dbReference>
<dbReference type="STRING" id="525909.Afer_1137"/>
<organism evidence="7 8">
    <name type="scientific">Acidimicrobium ferrooxidans (strain DSM 10331 / JCM 15462 / NBRC 103882 / ICP)</name>
    <dbReference type="NCBI Taxonomy" id="525909"/>
    <lineage>
        <taxon>Bacteria</taxon>
        <taxon>Bacillati</taxon>
        <taxon>Actinomycetota</taxon>
        <taxon>Acidimicrobiia</taxon>
        <taxon>Acidimicrobiales</taxon>
        <taxon>Acidimicrobiaceae</taxon>
        <taxon>Acidimicrobium</taxon>
    </lineage>
</organism>
<dbReference type="AlphaFoldDB" id="C7LZB2"/>
<feature type="binding site" evidence="6">
    <location>
        <begin position="54"/>
        <end position="55"/>
    </location>
    <ligand>
        <name>NAD(+)</name>
        <dbReference type="ChEBI" id="CHEBI:57540"/>
    </ligand>
</feature>
<feature type="binding site" evidence="6">
    <location>
        <position position="136"/>
    </location>
    <ligand>
        <name>NAD(+)</name>
        <dbReference type="ChEBI" id="CHEBI:57540"/>
    </ligand>
</feature>
<evidence type="ECO:0000256" key="2">
    <source>
        <dbReference type="ARBA" id="ARBA00022777"/>
    </source>
</evidence>
<evidence type="ECO:0000256" key="4">
    <source>
        <dbReference type="ARBA" id="ARBA00023027"/>
    </source>
</evidence>
<name>C7LZB2_ACIFD</name>
<dbReference type="PANTHER" id="PTHR20275:SF0">
    <property type="entry name" value="NAD KINASE"/>
    <property type="match status" value="1"/>
</dbReference>
<comment type="catalytic activity">
    <reaction evidence="5 6">
        <text>NAD(+) + ATP = ADP + NADP(+) + H(+)</text>
        <dbReference type="Rhea" id="RHEA:18629"/>
        <dbReference type="ChEBI" id="CHEBI:15378"/>
        <dbReference type="ChEBI" id="CHEBI:30616"/>
        <dbReference type="ChEBI" id="CHEBI:57540"/>
        <dbReference type="ChEBI" id="CHEBI:58349"/>
        <dbReference type="ChEBI" id="CHEBI:456216"/>
        <dbReference type="EC" id="2.7.1.23"/>
    </reaction>
</comment>
<gene>
    <name evidence="6" type="primary">nadK</name>
    <name evidence="7" type="ordered locus">Afer_1137</name>
</gene>
<comment type="function">
    <text evidence="6">Involved in the regulation of the intracellular balance of NAD and NADP, and is a key enzyme in the biosynthesis of NADP. Catalyzes specifically the phosphorylation on 2'-hydroxyl of the adenosine moiety of NAD to yield NADP.</text>
</comment>
<dbReference type="EC" id="2.7.1.23" evidence="6"/>
<evidence type="ECO:0000256" key="6">
    <source>
        <dbReference type="HAMAP-Rule" id="MF_00361"/>
    </source>
</evidence>
<protein>
    <recommendedName>
        <fullName evidence="6">NAD kinase</fullName>
        <ecNumber evidence="6">2.7.1.23</ecNumber>
    </recommendedName>
    <alternativeName>
        <fullName evidence="6">ATP-dependent NAD kinase</fullName>
    </alternativeName>
</protein>
<comment type="similarity">
    <text evidence="6">Belongs to the NAD kinase family.</text>
</comment>
<dbReference type="GO" id="GO:0005524">
    <property type="term" value="F:ATP binding"/>
    <property type="evidence" value="ECO:0007669"/>
    <property type="project" value="UniProtKB-KW"/>
</dbReference>
<accession>C7LZB2</accession>
<keyword evidence="6" id="KW-0963">Cytoplasm</keyword>
<dbReference type="KEGG" id="afo:Afer_1137"/>
<dbReference type="Gene3D" id="2.60.200.30">
    <property type="entry name" value="Probable inorganic polyphosphate/atp-NAD kinase, domain 2"/>
    <property type="match status" value="1"/>
</dbReference>
<evidence type="ECO:0000313" key="8">
    <source>
        <dbReference type="Proteomes" id="UP000000771"/>
    </source>
</evidence>
<feature type="binding site" evidence="6">
    <location>
        <begin position="125"/>
        <end position="126"/>
    </location>
    <ligand>
        <name>NAD(+)</name>
        <dbReference type="ChEBI" id="CHEBI:57540"/>
    </ligand>
</feature>
<evidence type="ECO:0000256" key="5">
    <source>
        <dbReference type="ARBA" id="ARBA00047925"/>
    </source>
</evidence>
<dbReference type="Gene3D" id="3.40.50.10330">
    <property type="entry name" value="Probable inorganic polyphosphate/atp-NAD kinase, domain 1"/>
    <property type="match status" value="1"/>
</dbReference>
<feature type="active site" description="Proton acceptor" evidence="6">
    <location>
        <position position="54"/>
    </location>
</feature>
<dbReference type="OrthoDB" id="9774737at2"/>
<sequence>MNVGFVLHPQEPRAQELFRQARALLSELGGSACILEDPTHACGAIDAVVSMGGDGTMLRAMAAAWREDVPVLGVNLGQLGYLAEVEPSALEPALRALVDGSIVVEERVVLEAGVGSRSERTVGFNEVVVERQASGHLIRASVAIDRRPFLRYAADGIIVATPTGSTAYAFSARGPVLSPRVDALVLTPIAPHQLFDRSLVLGLDEPVEIRLLDGPTASVMVDGVPWSSLVPGEAVEVHAATRRVRLAQIGAPPFHEVLKAKFGLEVLDLPC</sequence>
<keyword evidence="2 6" id="KW-0418">Kinase</keyword>
<dbReference type="PANTHER" id="PTHR20275">
    <property type="entry name" value="NAD KINASE"/>
    <property type="match status" value="1"/>
</dbReference>
<feature type="binding site" evidence="6">
    <location>
        <position position="190"/>
    </location>
    <ligand>
        <name>NAD(+)</name>
        <dbReference type="ChEBI" id="CHEBI:57540"/>
    </ligand>
</feature>
<dbReference type="GO" id="GO:0003951">
    <property type="term" value="F:NAD+ kinase activity"/>
    <property type="evidence" value="ECO:0007669"/>
    <property type="project" value="UniProtKB-UniRule"/>
</dbReference>
<dbReference type="Pfam" id="PF20143">
    <property type="entry name" value="NAD_kinase_C"/>
    <property type="match status" value="1"/>
</dbReference>
<feature type="binding site" evidence="6">
    <location>
        <begin position="166"/>
        <end position="171"/>
    </location>
    <ligand>
        <name>NAD(+)</name>
        <dbReference type="ChEBI" id="CHEBI:57540"/>
    </ligand>
</feature>
<reference evidence="7 8" key="1">
    <citation type="journal article" date="2009" name="Stand. Genomic Sci.">
        <title>Complete genome sequence of Acidimicrobium ferrooxidans type strain (ICP).</title>
        <authorList>
            <person name="Clum A."/>
            <person name="Nolan M."/>
            <person name="Lang E."/>
            <person name="Glavina Del Rio T."/>
            <person name="Tice H."/>
            <person name="Copeland A."/>
            <person name="Cheng J.F."/>
            <person name="Lucas S."/>
            <person name="Chen F."/>
            <person name="Bruce D."/>
            <person name="Goodwin L."/>
            <person name="Pitluck S."/>
            <person name="Ivanova N."/>
            <person name="Mavrommatis K."/>
            <person name="Mikhailova N."/>
            <person name="Pati A."/>
            <person name="Chen A."/>
            <person name="Palaniappan K."/>
            <person name="Goker M."/>
            <person name="Spring S."/>
            <person name="Land M."/>
            <person name="Hauser L."/>
            <person name="Chang Y.J."/>
            <person name="Jeffries C.C."/>
            <person name="Chain P."/>
            <person name="Bristow J."/>
            <person name="Eisen J.A."/>
            <person name="Markowitz V."/>
            <person name="Hugenholtz P."/>
            <person name="Kyrpides N.C."/>
            <person name="Klenk H.P."/>
            <person name="Lapidus A."/>
        </authorList>
    </citation>
    <scope>NUCLEOTIDE SEQUENCE [LARGE SCALE GENOMIC DNA]</scope>
    <source>
        <strain evidence="8">DSM 10331 / JCM 15462 / NBRC 103882 / ICP</strain>
    </source>
</reference>
<keyword evidence="8" id="KW-1185">Reference proteome</keyword>
<proteinExistence type="inferred from homology"/>
<dbReference type="Pfam" id="PF01513">
    <property type="entry name" value="NAD_kinase"/>
    <property type="match status" value="1"/>
</dbReference>
<keyword evidence="1 6" id="KW-0808">Transferase</keyword>
<keyword evidence="4 6" id="KW-0520">NAD</keyword>
<evidence type="ECO:0000313" key="7">
    <source>
        <dbReference type="EMBL" id="ACU54070.1"/>
    </source>
</evidence>
<dbReference type="SUPFAM" id="SSF111331">
    <property type="entry name" value="NAD kinase/diacylglycerol kinase-like"/>
    <property type="match status" value="1"/>
</dbReference>
<keyword evidence="3 6" id="KW-0521">NADP</keyword>
<evidence type="ECO:0000256" key="3">
    <source>
        <dbReference type="ARBA" id="ARBA00022857"/>
    </source>
</evidence>
<dbReference type="GO" id="GO:0051287">
    <property type="term" value="F:NAD binding"/>
    <property type="evidence" value="ECO:0007669"/>
    <property type="project" value="UniProtKB-ARBA"/>
</dbReference>
<dbReference type="GO" id="GO:0046872">
    <property type="term" value="F:metal ion binding"/>
    <property type="evidence" value="ECO:0007669"/>
    <property type="project" value="UniProtKB-UniRule"/>
</dbReference>
<keyword evidence="6" id="KW-0547">Nucleotide-binding</keyword>
<dbReference type="InterPro" id="IPR017437">
    <property type="entry name" value="ATP-NAD_kinase_PpnK-typ_C"/>
</dbReference>
<dbReference type="InterPro" id="IPR017438">
    <property type="entry name" value="ATP-NAD_kinase_N"/>
</dbReference>
<dbReference type="HAMAP" id="MF_00361">
    <property type="entry name" value="NAD_kinase"/>
    <property type="match status" value="1"/>
</dbReference>
<dbReference type="GO" id="GO:0005737">
    <property type="term" value="C:cytoplasm"/>
    <property type="evidence" value="ECO:0007669"/>
    <property type="project" value="UniProtKB-SubCell"/>
</dbReference>
<comment type="cofactor">
    <cofactor evidence="6">
        <name>a divalent metal cation</name>
        <dbReference type="ChEBI" id="CHEBI:60240"/>
    </cofactor>
</comment>